<comment type="caution">
    <text evidence="1">The sequence shown here is derived from an EMBL/GenBank/DDBJ whole genome shotgun (WGS) entry which is preliminary data.</text>
</comment>
<organism evidence="1 2">
    <name type="scientific">Pseudomonas folii</name>
    <dbReference type="NCBI Taxonomy" id="2762593"/>
    <lineage>
        <taxon>Bacteria</taxon>
        <taxon>Pseudomonadati</taxon>
        <taxon>Pseudomonadota</taxon>
        <taxon>Gammaproteobacteria</taxon>
        <taxon>Pseudomonadales</taxon>
        <taxon>Pseudomonadaceae</taxon>
        <taxon>Pseudomonas</taxon>
    </lineage>
</organism>
<dbReference type="EMBL" id="JACONW010000001">
    <property type="protein sequence ID" value="MBC3948179.1"/>
    <property type="molecule type" value="Genomic_DNA"/>
</dbReference>
<name>A0ABR7ATF0_9PSED</name>
<keyword evidence="2" id="KW-1185">Reference proteome</keyword>
<gene>
    <name evidence="1" type="ORF">H8S59_00130</name>
</gene>
<protein>
    <submittedName>
        <fullName evidence="1">Uncharacterized protein</fullName>
    </submittedName>
</protein>
<evidence type="ECO:0000313" key="1">
    <source>
        <dbReference type="EMBL" id="MBC3948179.1"/>
    </source>
</evidence>
<reference evidence="1 2" key="1">
    <citation type="submission" date="2020-08" db="EMBL/GenBank/DDBJ databases">
        <title>Putative novel bacterial strains isolated from necrotic wheat leaf tissues caused by Xanthomonas translucens.</title>
        <authorList>
            <person name="Tambong J.T."/>
        </authorList>
    </citation>
    <scope>NUCLEOTIDE SEQUENCE [LARGE SCALE GENOMIC DNA]</scope>
    <source>
        <strain evidence="1 2">DOAB 1069</strain>
    </source>
</reference>
<accession>A0ABR7ATF0</accession>
<dbReference type="Proteomes" id="UP000651852">
    <property type="component" value="Unassembled WGS sequence"/>
</dbReference>
<sequence length="145" mass="16682">MTFWIILSIVGVMLSPLVWLRPSRQQGGRMALRMEARRMGLAMQLSAQDWPHWLAKEPPSPCAQYHRPRRGSKPSVWVYWQAEAGVWLNQWREPCEDAVLLTHFNTLPADVYKVEADPQMITLYWGEKGEAEVLQRIAAVLKALA</sequence>
<evidence type="ECO:0000313" key="2">
    <source>
        <dbReference type="Proteomes" id="UP000651852"/>
    </source>
</evidence>
<proteinExistence type="predicted"/>
<dbReference type="RefSeq" id="WP_187520021.1">
    <property type="nucleotide sequence ID" value="NZ_JACONW010000001.1"/>
</dbReference>